<evidence type="ECO:0000256" key="3">
    <source>
        <dbReference type="ARBA" id="ARBA00022964"/>
    </source>
</evidence>
<keyword evidence="4" id="KW-0560">Oxidoreductase</keyword>
<dbReference type="GO" id="GO:0031418">
    <property type="term" value="F:L-ascorbic acid binding"/>
    <property type="evidence" value="ECO:0007669"/>
    <property type="project" value="InterPro"/>
</dbReference>
<proteinExistence type="predicted"/>
<dbReference type="GO" id="GO:0005506">
    <property type="term" value="F:iron ion binding"/>
    <property type="evidence" value="ECO:0007669"/>
    <property type="project" value="InterPro"/>
</dbReference>
<dbReference type="GO" id="GO:0005783">
    <property type="term" value="C:endoplasmic reticulum"/>
    <property type="evidence" value="ECO:0007669"/>
    <property type="project" value="TreeGrafter"/>
</dbReference>
<dbReference type="InterPro" id="IPR045054">
    <property type="entry name" value="P4HA-like"/>
</dbReference>
<evidence type="ECO:0000256" key="4">
    <source>
        <dbReference type="ARBA" id="ARBA00023002"/>
    </source>
</evidence>
<keyword evidence="2" id="KW-0479">Metal-binding</keyword>
<evidence type="ECO:0000313" key="7">
    <source>
        <dbReference type="EMBL" id="KAJ4388181.1"/>
    </source>
</evidence>
<dbReference type="Gene3D" id="2.60.120.620">
    <property type="entry name" value="q2cbj1_9rhob like domain"/>
    <property type="match status" value="1"/>
</dbReference>
<protein>
    <recommendedName>
        <fullName evidence="6">Prolyl 4-hydroxylase alpha subunit domain-containing protein</fullName>
    </recommendedName>
</protein>
<keyword evidence="3" id="KW-0223">Dioxygenase</keyword>
<feature type="domain" description="Prolyl 4-hydroxylase alpha subunit" evidence="6">
    <location>
        <begin position="74"/>
        <end position="310"/>
    </location>
</feature>
<dbReference type="Proteomes" id="UP001140453">
    <property type="component" value="Unassembled WGS sequence"/>
</dbReference>
<dbReference type="PANTHER" id="PTHR10869:SF241">
    <property type="entry name" value="FE2OG DIOXYGENASE DOMAIN-CONTAINING PROTEIN"/>
    <property type="match status" value="1"/>
</dbReference>
<keyword evidence="5" id="KW-0408">Iron</keyword>
<dbReference type="Pfam" id="PF13640">
    <property type="entry name" value="2OG-FeII_Oxy_3"/>
    <property type="match status" value="1"/>
</dbReference>
<sequence>MSDNTSSAAPSEPRPDYAKALNIRRGQPIRVEYFTKPTTLPSSFLLPSPPADMEPMSLTAIDFSKTTLPENAGRIALVLDNVLSPSECQTLLSLAESSVDLDRLNTFWNSPGDASPWRPALVNAGQGYEVLEPEYRNSDRIVWDSDEVVARLWARCLHGKVGEALGVMLSELNGADHAEVLGEKKKAWRWDRPSRWAMKGLNKRMRFLKYARGQFFAPHCDGNYSEKVGDTVFKTFFTMHLYLNDSVAEVGEQAELVGGATSFTANDGGERKVDVDPKMGRVLIFQQQGLYHAGDDVLEGTKYTMRTEIMYALVEKTQWTSTRP</sequence>
<dbReference type="OrthoDB" id="69177at2759"/>
<keyword evidence="8" id="KW-1185">Reference proteome</keyword>
<comment type="cofactor">
    <cofactor evidence="1">
        <name>L-ascorbate</name>
        <dbReference type="ChEBI" id="CHEBI:38290"/>
    </cofactor>
</comment>
<dbReference type="InterPro" id="IPR006620">
    <property type="entry name" value="Pro_4_hyd_alph"/>
</dbReference>
<dbReference type="GO" id="GO:0004656">
    <property type="term" value="F:procollagen-proline 4-dioxygenase activity"/>
    <property type="evidence" value="ECO:0007669"/>
    <property type="project" value="TreeGrafter"/>
</dbReference>
<evidence type="ECO:0000256" key="5">
    <source>
        <dbReference type="ARBA" id="ARBA00023004"/>
    </source>
</evidence>
<dbReference type="PANTHER" id="PTHR10869">
    <property type="entry name" value="PROLYL 4-HYDROXYLASE ALPHA SUBUNIT"/>
    <property type="match status" value="1"/>
</dbReference>
<evidence type="ECO:0000256" key="1">
    <source>
        <dbReference type="ARBA" id="ARBA00001961"/>
    </source>
</evidence>
<organism evidence="7 8">
    <name type="scientific">Gnomoniopsis smithogilvyi</name>
    <dbReference type="NCBI Taxonomy" id="1191159"/>
    <lineage>
        <taxon>Eukaryota</taxon>
        <taxon>Fungi</taxon>
        <taxon>Dikarya</taxon>
        <taxon>Ascomycota</taxon>
        <taxon>Pezizomycotina</taxon>
        <taxon>Sordariomycetes</taxon>
        <taxon>Sordariomycetidae</taxon>
        <taxon>Diaporthales</taxon>
        <taxon>Gnomoniaceae</taxon>
        <taxon>Gnomoniopsis</taxon>
    </lineage>
</organism>
<dbReference type="EMBL" id="JAPEVB010000005">
    <property type="protein sequence ID" value="KAJ4388181.1"/>
    <property type="molecule type" value="Genomic_DNA"/>
</dbReference>
<name>A0A9W8YND6_9PEZI</name>
<dbReference type="InterPro" id="IPR044862">
    <property type="entry name" value="Pro_4_hyd_alph_FE2OG_OXY"/>
</dbReference>
<evidence type="ECO:0000259" key="6">
    <source>
        <dbReference type="SMART" id="SM00702"/>
    </source>
</evidence>
<comment type="caution">
    <text evidence="7">The sequence shown here is derived from an EMBL/GenBank/DDBJ whole genome shotgun (WGS) entry which is preliminary data.</text>
</comment>
<reference evidence="7" key="1">
    <citation type="submission" date="2022-10" db="EMBL/GenBank/DDBJ databases">
        <title>Tapping the CABI collections for fungal endophytes: first genome assemblies for Collariella, Neodidymelliopsis, Ascochyta clinopodiicola, Didymella pomorum, Didymosphaeria variabile, Neocosmospora piperis and Neocucurbitaria cava.</title>
        <authorList>
            <person name="Hill R."/>
        </authorList>
    </citation>
    <scope>NUCLEOTIDE SEQUENCE</scope>
    <source>
        <strain evidence="7">IMI 355082</strain>
    </source>
</reference>
<accession>A0A9W8YND6</accession>
<dbReference type="SMART" id="SM00702">
    <property type="entry name" value="P4Hc"/>
    <property type="match status" value="1"/>
</dbReference>
<dbReference type="AlphaFoldDB" id="A0A9W8YND6"/>
<gene>
    <name evidence="7" type="ORF">N0V93_008788</name>
</gene>
<evidence type="ECO:0000313" key="8">
    <source>
        <dbReference type="Proteomes" id="UP001140453"/>
    </source>
</evidence>
<evidence type="ECO:0000256" key="2">
    <source>
        <dbReference type="ARBA" id="ARBA00022723"/>
    </source>
</evidence>